<dbReference type="EMBL" id="CP009110">
    <property type="protein sequence ID" value="AIJ23589.1"/>
    <property type="molecule type" value="Genomic_DNA"/>
</dbReference>
<dbReference type="InterPro" id="IPR003739">
    <property type="entry name" value="Lys_aminomutase/Glu_NH3_mut"/>
</dbReference>
<dbReference type="InterPro" id="IPR013785">
    <property type="entry name" value="Aldolase_TIM"/>
</dbReference>
<dbReference type="Proteomes" id="UP000062973">
    <property type="component" value="Chromosome"/>
</dbReference>
<organism evidence="2 3">
    <name type="scientific">Amycolatopsis methanolica 239</name>
    <dbReference type="NCBI Taxonomy" id="1068978"/>
    <lineage>
        <taxon>Bacteria</taxon>
        <taxon>Bacillati</taxon>
        <taxon>Actinomycetota</taxon>
        <taxon>Actinomycetes</taxon>
        <taxon>Pseudonocardiales</taxon>
        <taxon>Pseudonocardiaceae</taxon>
        <taxon>Amycolatopsis</taxon>
        <taxon>Amycolatopsis methanolica group</taxon>
    </lineage>
</organism>
<dbReference type="eggNOG" id="COG1509">
    <property type="taxonomic scope" value="Bacteria"/>
</dbReference>
<reference evidence="2 3" key="1">
    <citation type="submission" date="2014-07" db="EMBL/GenBank/DDBJ databases">
        <title>Whole Genome Sequence of the Amycolatopsis methanolica 239.</title>
        <authorList>
            <person name="Tang B."/>
        </authorList>
    </citation>
    <scope>NUCLEOTIDE SEQUENCE [LARGE SCALE GENOMIC DNA]</scope>
    <source>
        <strain evidence="2 3">239</strain>
    </source>
</reference>
<dbReference type="HOGENOM" id="CLU_032161_1_1_11"/>
<evidence type="ECO:0000256" key="1">
    <source>
        <dbReference type="ARBA" id="ARBA00022485"/>
    </source>
</evidence>
<name>A0A076MSI7_AMYME</name>
<keyword evidence="1" id="KW-0411">Iron-sulfur</keyword>
<dbReference type="STRING" id="1068978.AMETH_3497"/>
<accession>A0A076MSI7</accession>
<evidence type="ECO:0000313" key="2">
    <source>
        <dbReference type="EMBL" id="AIJ23589.1"/>
    </source>
</evidence>
<dbReference type="KEGG" id="amq:AMETH_3497"/>
<keyword evidence="3" id="KW-1185">Reference proteome</keyword>
<dbReference type="Gene3D" id="3.20.20.70">
    <property type="entry name" value="Aldolase class I"/>
    <property type="match status" value="1"/>
</dbReference>
<dbReference type="RefSeq" id="WP_017982426.1">
    <property type="nucleotide sequence ID" value="NZ_AQUL01000001.1"/>
</dbReference>
<dbReference type="GO" id="GO:0051539">
    <property type="term" value="F:4 iron, 4 sulfur cluster binding"/>
    <property type="evidence" value="ECO:0007669"/>
    <property type="project" value="UniProtKB-KW"/>
</dbReference>
<dbReference type="PATRIC" id="fig|1068978.7.peg.3737"/>
<dbReference type="PANTHER" id="PTHR30538:SF0">
    <property type="entry name" value="L-LYSINE 2,3-AMINOMUTASE AQ_1632-RELATED"/>
    <property type="match status" value="1"/>
</dbReference>
<keyword evidence="1" id="KW-0408">Iron</keyword>
<dbReference type="InterPro" id="IPR058240">
    <property type="entry name" value="rSAM_sf"/>
</dbReference>
<dbReference type="SUPFAM" id="SSF102114">
    <property type="entry name" value="Radical SAM enzymes"/>
    <property type="match status" value="1"/>
</dbReference>
<protein>
    <submittedName>
        <fullName evidence="2">L-lysine 2,3-aminomutase</fullName>
    </submittedName>
</protein>
<gene>
    <name evidence="2" type="primary">kamA</name>
    <name evidence="2" type="ORF">AMETH_3497</name>
</gene>
<dbReference type="AlphaFoldDB" id="A0A076MSI7"/>
<dbReference type="OrthoDB" id="9768064at2"/>
<proteinExistence type="predicted"/>
<keyword evidence="1" id="KW-0004">4Fe-4S</keyword>
<dbReference type="PANTHER" id="PTHR30538">
    <property type="entry name" value="LYSINE 2,3-AMINOMUTASE-RELATED"/>
    <property type="match status" value="1"/>
</dbReference>
<sequence>MTAIQEVSPADTDVADQPYAYRRTELAEPDWRRFPGWREVTEAQWRDAQWQRVHCVRNIKQLRAVLGDLVAARFYDDLAADQRELATMSMLVPPQMLNTMTVDSTEAFYADPIRRYMLPVRSDRDPDWPSHPHSARDSLHEAEMWVVEGLTHRYPTKVLAELLSTCPQYCGHCTRMDLVGNSTEQVVKHKLDLKPVDRQDAMIDYLRRTPGVRDVVVSGGDVANVPWHQLESFLMRLLDIETVRDIRLATKALAGLPQHWLQPKIVEGLERVAGTARRRGVNLAIHTHVNHVQSVTPLVAEAARTALEVGVRDVRNQGVLMRGVNATPAALLDLCFALQGEANILPYYFYQCDMIPNAEHWRLAVWEAQELQHAIMGYLPGYATPRIVCDVPYVGKRWVHQVAEYDRERGISYWTKNYRTGIEHDDPEALRRRYPFYDPISTLPEQGRAWWTARG</sequence>
<keyword evidence="1" id="KW-0479">Metal-binding</keyword>
<evidence type="ECO:0000313" key="3">
    <source>
        <dbReference type="Proteomes" id="UP000062973"/>
    </source>
</evidence>